<dbReference type="InParanoid" id="W4KBI6"/>
<dbReference type="InterPro" id="IPR011990">
    <property type="entry name" value="TPR-like_helical_dom_sf"/>
</dbReference>
<evidence type="ECO:0000313" key="3">
    <source>
        <dbReference type="Proteomes" id="UP000030671"/>
    </source>
</evidence>
<dbReference type="GeneID" id="20666230"/>
<dbReference type="GO" id="GO:0012505">
    <property type="term" value="C:endomembrane system"/>
    <property type="evidence" value="ECO:0007669"/>
    <property type="project" value="TreeGrafter"/>
</dbReference>
<dbReference type="PANTHER" id="PTHR46512:SF1">
    <property type="entry name" value="PEPTIDYLPROLYL ISOMERASE"/>
    <property type="match status" value="1"/>
</dbReference>
<sequence length="196" mass="21512">MVAIPDNTPAEVRAKLEVAALKKDVGDQAFKAGDLKAALRGYHESLLYLQGIDKSGLKSALSPPSADGSLPQQKTAADEMMEKIYANMSACHIKQENWKRAVETADKALSKNDTNYKAVFRKAKALGELGFFERAEPLLEDLIKKSPSDAPAATAELARLRAMDKERDRAHKQKLKGWLNRDKKTTPVEPHAGAQS</sequence>
<feature type="region of interest" description="Disordered" evidence="1">
    <location>
        <begin position="162"/>
        <end position="196"/>
    </location>
</feature>
<proteinExistence type="predicted"/>
<dbReference type="InterPro" id="IPR050754">
    <property type="entry name" value="FKBP4/5/8-like"/>
</dbReference>
<dbReference type="GO" id="GO:0043066">
    <property type="term" value="P:negative regulation of apoptotic process"/>
    <property type="evidence" value="ECO:0007669"/>
    <property type="project" value="TreeGrafter"/>
</dbReference>
<dbReference type="Gene3D" id="1.25.40.10">
    <property type="entry name" value="Tetratricopeptide repeat domain"/>
    <property type="match status" value="1"/>
</dbReference>
<dbReference type="Pfam" id="PF14559">
    <property type="entry name" value="TPR_19"/>
    <property type="match status" value="1"/>
</dbReference>
<evidence type="ECO:0000256" key="1">
    <source>
        <dbReference type="SAM" id="MobiDB-lite"/>
    </source>
</evidence>
<gene>
    <name evidence="2" type="ORF">HETIRDRAFT_107276</name>
</gene>
<dbReference type="EMBL" id="KI925457">
    <property type="protein sequence ID" value="ETW83158.1"/>
    <property type="molecule type" value="Genomic_DNA"/>
</dbReference>
<dbReference type="GO" id="GO:0005829">
    <property type="term" value="C:cytosol"/>
    <property type="evidence" value="ECO:0007669"/>
    <property type="project" value="TreeGrafter"/>
</dbReference>
<dbReference type="OrthoDB" id="433738at2759"/>
<dbReference type="eggNOG" id="ENOG502QZUJ">
    <property type="taxonomic scope" value="Eukaryota"/>
</dbReference>
<dbReference type="STRING" id="747525.W4KBI6"/>
<dbReference type="KEGG" id="hir:HETIRDRAFT_107276"/>
<keyword evidence="3" id="KW-1185">Reference proteome</keyword>
<name>W4KBI6_HETIT</name>
<dbReference type="GO" id="GO:0005740">
    <property type="term" value="C:mitochondrial envelope"/>
    <property type="evidence" value="ECO:0007669"/>
    <property type="project" value="TreeGrafter"/>
</dbReference>
<evidence type="ECO:0000313" key="2">
    <source>
        <dbReference type="EMBL" id="ETW83158.1"/>
    </source>
</evidence>
<dbReference type="GO" id="GO:0044183">
    <property type="term" value="F:protein folding chaperone"/>
    <property type="evidence" value="ECO:0007669"/>
    <property type="project" value="TreeGrafter"/>
</dbReference>
<reference evidence="2 3" key="1">
    <citation type="journal article" date="2012" name="New Phytol.">
        <title>Insight into trade-off between wood decay and parasitism from the genome of a fungal forest pathogen.</title>
        <authorList>
            <person name="Olson A."/>
            <person name="Aerts A."/>
            <person name="Asiegbu F."/>
            <person name="Belbahri L."/>
            <person name="Bouzid O."/>
            <person name="Broberg A."/>
            <person name="Canback B."/>
            <person name="Coutinho P.M."/>
            <person name="Cullen D."/>
            <person name="Dalman K."/>
            <person name="Deflorio G."/>
            <person name="van Diepen L.T."/>
            <person name="Dunand C."/>
            <person name="Duplessis S."/>
            <person name="Durling M."/>
            <person name="Gonthier P."/>
            <person name="Grimwood J."/>
            <person name="Fossdal C.G."/>
            <person name="Hansson D."/>
            <person name="Henrissat B."/>
            <person name="Hietala A."/>
            <person name="Himmelstrand K."/>
            <person name="Hoffmeister D."/>
            <person name="Hogberg N."/>
            <person name="James T.Y."/>
            <person name="Karlsson M."/>
            <person name="Kohler A."/>
            <person name="Kues U."/>
            <person name="Lee Y.H."/>
            <person name="Lin Y.C."/>
            <person name="Lind M."/>
            <person name="Lindquist E."/>
            <person name="Lombard V."/>
            <person name="Lucas S."/>
            <person name="Lunden K."/>
            <person name="Morin E."/>
            <person name="Murat C."/>
            <person name="Park J."/>
            <person name="Raffaello T."/>
            <person name="Rouze P."/>
            <person name="Salamov A."/>
            <person name="Schmutz J."/>
            <person name="Solheim H."/>
            <person name="Stahlberg J."/>
            <person name="Velez H."/>
            <person name="de Vries R.P."/>
            <person name="Wiebenga A."/>
            <person name="Woodward S."/>
            <person name="Yakovlev I."/>
            <person name="Garbelotto M."/>
            <person name="Martin F."/>
            <person name="Grigoriev I.V."/>
            <person name="Stenlid J."/>
        </authorList>
    </citation>
    <scope>NUCLEOTIDE SEQUENCE [LARGE SCALE GENOMIC DNA]</scope>
    <source>
        <strain evidence="2 3">TC 32-1</strain>
    </source>
</reference>
<dbReference type="RefSeq" id="XP_009545440.1">
    <property type="nucleotide sequence ID" value="XM_009547145.1"/>
</dbReference>
<dbReference type="AlphaFoldDB" id="W4KBI6"/>
<dbReference type="Proteomes" id="UP000030671">
    <property type="component" value="Unassembled WGS sequence"/>
</dbReference>
<dbReference type="GO" id="GO:0016020">
    <property type="term" value="C:membrane"/>
    <property type="evidence" value="ECO:0007669"/>
    <property type="project" value="TreeGrafter"/>
</dbReference>
<protein>
    <submittedName>
        <fullName evidence="2">Uncharacterized protein</fullName>
    </submittedName>
</protein>
<dbReference type="HOGENOM" id="CLU_089717_0_0_1"/>
<accession>W4KBI6</accession>
<organism evidence="2 3">
    <name type="scientific">Heterobasidion irregulare (strain TC 32-1)</name>
    <dbReference type="NCBI Taxonomy" id="747525"/>
    <lineage>
        <taxon>Eukaryota</taxon>
        <taxon>Fungi</taxon>
        <taxon>Dikarya</taxon>
        <taxon>Basidiomycota</taxon>
        <taxon>Agaricomycotina</taxon>
        <taxon>Agaricomycetes</taxon>
        <taxon>Russulales</taxon>
        <taxon>Bondarzewiaceae</taxon>
        <taxon>Heterobasidion</taxon>
        <taxon>Heterobasidion annosum species complex</taxon>
    </lineage>
</organism>
<dbReference type="SUPFAM" id="SSF48452">
    <property type="entry name" value="TPR-like"/>
    <property type="match status" value="1"/>
</dbReference>
<dbReference type="PANTHER" id="PTHR46512">
    <property type="entry name" value="PEPTIDYLPROLYL ISOMERASE"/>
    <property type="match status" value="1"/>
</dbReference>